<dbReference type="AlphaFoldDB" id="A0A3P7T5W7"/>
<dbReference type="EMBL" id="UZAF01005142">
    <property type="protein sequence ID" value="VDO14899.1"/>
    <property type="molecule type" value="Genomic_DNA"/>
</dbReference>
<organism evidence="2 3">
    <name type="scientific">Haemonchus placei</name>
    <name type="common">Barber's pole worm</name>
    <dbReference type="NCBI Taxonomy" id="6290"/>
    <lineage>
        <taxon>Eukaryota</taxon>
        <taxon>Metazoa</taxon>
        <taxon>Ecdysozoa</taxon>
        <taxon>Nematoda</taxon>
        <taxon>Chromadorea</taxon>
        <taxon>Rhabditida</taxon>
        <taxon>Rhabditina</taxon>
        <taxon>Rhabditomorpha</taxon>
        <taxon>Strongyloidea</taxon>
        <taxon>Trichostrongylidae</taxon>
        <taxon>Haemonchus</taxon>
    </lineage>
</organism>
<accession>A0A3P7T5W7</accession>
<evidence type="ECO:0000256" key="1">
    <source>
        <dbReference type="SAM" id="MobiDB-lite"/>
    </source>
</evidence>
<proteinExistence type="predicted"/>
<feature type="non-terminal residue" evidence="2">
    <location>
        <position position="66"/>
    </location>
</feature>
<feature type="region of interest" description="Disordered" evidence="1">
    <location>
        <begin position="41"/>
        <end position="66"/>
    </location>
</feature>
<sequence length="66" mass="7007">MNVRENFYDADAPRLYTPQSVENTGSHHHDGMTFAVLPHPLASGGQPAAPPPSLLLSPPPLAVFSS</sequence>
<feature type="compositionally biased region" description="Pro residues" evidence="1">
    <location>
        <begin position="48"/>
        <end position="66"/>
    </location>
</feature>
<evidence type="ECO:0000313" key="2">
    <source>
        <dbReference type="EMBL" id="VDO14899.1"/>
    </source>
</evidence>
<dbReference type="Proteomes" id="UP000268014">
    <property type="component" value="Unassembled WGS sequence"/>
</dbReference>
<protein>
    <submittedName>
        <fullName evidence="2">Uncharacterized protein</fullName>
    </submittedName>
</protein>
<reference evidence="2 3" key="1">
    <citation type="submission" date="2018-11" db="EMBL/GenBank/DDBJ databases">
        <authorList>
            <consortium name="Pathogen Informatics"/>
        </authorList>
    </citation>
    <scope>NUCLEOTIDE SEQUENCE [LARGE SCALE GENOMIC DNA]</scope>
    <source>
        <strain evidence="2 3">MHpl1</strain>
    </source>
</reference>
<name>A0A3P7T5W7_HAEPC</name>
<gene>
    <name evidence="2" type="ORF">HPLM_LOCUS2465</name>
</gene>
<evidence type="ECO:0000313" key="3">
    <source>
        <dbReference type="Proteomes" id="UP000268014"/>
    </source>
</evidence>
<keyword evidence="3" id="KW-1185">Reference proteome</keyword>